<organism evidence="1 2">
    <name type="scientific">Serratia liquefaciens</name>
    <dbReference type="NCBI Taxonomy" id="614"/>
    <lineage>
        <taxon>Bacteria</taxon>
        <taxon>Pseudomonadati</taxon>
        <taxon>Pseudomonadota</taxon>
        <taxon>Gammaproteobacteria</taxon>
        <taxon>Enterobacterales</taxon>
        <taxon>Yersiniaceae</taxon>
        <taxon>Serratia</taxon>
    </lineage>
</organism>
<sequence length="116" mass="13213">MAVYDVTFIYSSTSKMTIQTIAHFLRSRQIDPKPVIVKVLDEFEEKTGLFPEGSPVCQELLALGCAKYRECNTTDGYRVLYSAPVNEKDGVIYVHAVLSQKQHIASLLFNRILEWQ</sequence>
<accession>A0ABX7DDG1</accession>
<keyword evidence="1" id="KW-0614">Plasmid</keyword>
<name>A0ABX7DDG1_SERLI</name>
<protein>
    <submittedName>
        <fullName evidence="1">Type II toxin-antitoxin system RelE/ParE family toxin</fullName>
    </submittedName>
</protein>
<reference evidence="1 2" key="1">
    <citation type="submission" date="2021-01" db="EMBL/GenBank/DDBJ databases">
        <title>FDA dAtabase for Regulatory Grade micrObial Sequences (FDA-ARGOS): Supporting development and validation of Infectious Disease Dx tests.</title>
        <authorList>
            <person name="Blissenbach B."/>
            <person name="Krut O."/>
            <person name="Tallon L."/>
            <person name="Sadzewicz L."/>
            <person name="Zhao X."/>
            <person name="Boylan J."/>
            <person name="Ott S."/>
            <person name="Bowen H."/>
            <person name="Vavikolanu K."/>
            <person name="Mehta A."/>
            <person name="Aluvathingal J."/>
            <person name="Nadendla S."/>
            <person name="Yan Y."/>
            <person name="Sichtig H."/>
        </authorList>
    </citation>
    <scope>NUCLEOTIDE SEQUENCE [LARGE SCALE GENOMIC DNA]</scope>
    <source>
        <strain evidence="1 2">FDAARGOS_1081</strain>
        <plasmid evidence="1 2">unnamed</plasmid>
    </source>
</reference>
<proteinExistence type="predicted"/>
<keyword evidence="2" id="KW-1185">Reference proteome</keyword>
<dbReference type="Proteomes" id="UP000595237">
    <property type="component" value="Plasmid unnamed"/>
</dbReference>
<evidence type="ECO:0000313" key="1">
    <source>
        <dbReference type="EMBL" id="QQU58053.1"/>
    </source>
</evidence>
<geneLocation type="plasmid" evidence="1 2">
    <name>unnamed</name>
</geneLocation>
<dbReference type="EMBL" id="CP068149">
    <property type="protein sequence ID" value="QQU58053.1"/>
    <property type="molecule type" value="Genomic_DNA"/>
</dbReference>
<gene>
    <name evidence="1" type="ORF">I6I38_25205</name>
</gene>
<dbReference type="RefSeq" id="WP_201896593.1">
    <property type="nucleotide sequence ID" value="NZ_CP068149.1"/>
</dbReference>
<evidence type="ECO:0000313" key="2">
    <source>
        <dbReference type="Proteomes" id="UP000595237"/>
    </source>
</evidence>